<sequence>MRPLGRRRGKSAVLAGDSGVRPRGGAGRRVRPGHRCSARCCSHRPVTGSLLSSPNGNTSNLEPEAAAEGVEASEHDKRAILFDTSAGYRSLPEYEYKYRHGYPSFYRYEYHPSVRLRPTLLKLPLLYLPLQMNKLFVLALFALVAACSAAPPETPAYLEPEAAAEGVEASEHDKRAILFATSAGYRYLPEYEYKYRNGYPSFYRYEYPSVPAQTYPYSSYPYSTYPYRDVSFSTVDVAADDDDGTRAEPGRIMNKFFVLALFALVAACSAAPPETPAYLEPEAAAEGVEASEHDKRAILFATSAGYRYLPEYEYKYRSGYPSYYRYEYPSVPAQAYPYSTYRPYSTYPYSIGYIYTGLAEQKLQQLNLLSPESIYEYEYTVASPSLWRSKGRPLFSSGRLPADDDDDDEYLHSVSRAVLLTKIYTVWP</sequence>
<comment type="caution">
    <text evidence="1">The sequence shown here is derived from an EMBL/GenBank/DDBJ whole genome shotgun (WGS) entry which is preliminary data.</text>
</comment>
<dbReference type="EMBL" id="CM046116">
    <property type="protein sequence ID" value="KAI8421989.1"/>
    <property type="molecule type" value="Genomic_DNA"/>
</dbReference>
<gene>
    <name evidence="1" type="ORF">MSG28_009895</name>
</gene>
<evidence type="ECO:0000313" key="1">
    <source>
        <dbReference type="EMBL" id="KAI8421989.1"/>
    </source>
</evidence>
<protein>
    <submittedName>
        <fullName evidence="1">Uncharacterized protein</fullName>
    </submittedName>
</protein>
<proteinExistence type="predicted"/>
<keyword evidence="2" id="KW-1185">Reference proteome</keyword>
<evidence type="ECO:0000313" key="2">
    <source>
        <dbReference type="Proteomes" id="UP001064048"/>
    </source>
</evidence>
<name>A0ACC0JD18_CHOFU</name>
<reference evidence="1 2" key="1">
    <citation type="journal article" date="2022" name="Genome Biol. Evol.">
        <title>The Spruce Budworm Genome: Reconstructing the Evolutionary History of Antifreeze Proteins.</title>
        <authorList>
            <person name="Beliveau C."/>
            <person name="Gagne P."/>
            <person name="Picq S."/>
            <person name="Vernygora O."/>
            <person name="Keeling C.I."/>
            <person name="Pinkney K."/>
            <person name="Doucet D."/>
            <person name="Wen F."/>
            <person name="Johnston J.S."/>
            <person name="Maaroufi H."/>
            <person name="Boyle B."/>
            <person name="Laroche J."/>
            <person name="Dewar K."/>
            <person name="Juretic N."/>
            <person name="Blackburn G."/>
            <person name="Nisole A."/>
            <person name="Brunet B."/>
            <person name="Brandao M."/>
            <person name="Lumley L."/>
            <person name="Duan J."/>
            <person name="Quan G."/>
            <person name="Lucarotti C.J."/>
            <person name="Roe A.D."/>
            <person name="Sperling F.A.H."/>
            <person name="Levesque R.C."/>
            <person name="Cusson M."/>
        </authorList>
    </citation>
    <scope>NUCLEOTIDE SEQUENCE [LARGE SCALE GENOMIC DNA]</scope>
    <source>
        <strain evidence="1">Glfc:IPQL:Cfum</strain>
    </source>
</reference>
<dbReference type="Proteomes" id="UP001064048">
    <property type="component" value="Chromosome 16"/>
</dbReference>
<organism evidence="1 2">
    <name type="scientific">Choristoneura fumiferana</name>
    <name type="common">Spruce budworm moth</name>
    <name type="synonym">Archips fumiferana</name>
    <dbReference type="NCBI Taxonomy" id="7141"/>
    <lineage>
        <taxon>Eukaryota</taxon>
        <taxon>Metazoa</taxon>
        <taxon>Ecdysozoa</taxon>
        <taxon>Arthropoda</taxon>
        <taxon>Hexapoda</taxon>
        <taxon>Insecta</taxon>
        <taxon>Pterygota</taxon>
        <taxon>Neoptera</taxon>
        <taxon>Endopterygota</taxon>
        <taxon>Lepidoptera</taxon>
        <taxon>Glossata</taxon>
        <taxon>Ditrysia</taxon>
        <taxon>Tortricoidea</taxon>
        <taxon>Tortricidae</taxon>
        <taxon>Tortricinae</taxon>
        <taxon>Choristoneura</taxon>
    </lineage>
</organism>
<accession>A0ACC0JD18</accession>